<dbReference type="STRING" id="326297.Sama_0712"/>
<evidence type="ECO:0000256" key="1">
    <source>
        <dbReference type="ARBA" id="ARBA00022737"/>
    </source>
</evidence>
<dbReference type="PANTHER" id="PTHR44943">
    <property type="entry name" value="CELLULOSE SYNTHASE OPERON PROTEIN C"/>
    <property type="match status" value="1"/>
</dbReference>
<accession>A1S3G4</accession>
<feature type="signal peptide" evidence="4">
    <location>
        <begin position="1"/>
        <end position="24"/>
    </location>
</feature>
<dbReference type="SMART" id="SM00028">
    <property type="entry name" value="TPR"/>
    <property type="match status" value="2"/>
</dbReference>
<keyword evidence="1" id="KW-0677">Repeat</keyword>
<dbReference type="KEGG" id="saz:Sama_0712"/>
<dbReference type="SUPFAM" id="SSF48452">
    <property type="entry name" value="TPR-like"/>
    <property type="match status" value="1"/>
</dbReference>
<evidence type="ECO:0000256" key="3">
    <source>
        <dbReference type="PROSITE-ProRule" id="PRU00339"/>
    </source>
</evidence>
<protein>
    <submittedName>
        <fullName evidence="5">Uncharacterized protein</fullName>
    </submittedName>
</protein>
<dbReference type="Pfam" id="PF00515">
    <property type="entry name" value="TPR_1"/>
    <property type="match status" value="1"/>
</dbReference>
<dbReference type="InterPro" id="IPR051685">
    <property type="entry name" value="Ycf3/AcsC/BcsC/TPR_MFPF"/>
</dbReference>
<dbReference type="AlphaFoldDB" id="A1S3G4"/>
<dbReference type="InterPro" id="IPR011990">
    <property type="entry name" value="TPR-like_helical_dom_sf"/>
</dbReference>
<reference evidence="5 6" key="1">
    <citation type="submission" date="2006-12" db="EMBL/GenBank/DDBJ databases">
        <title>Complete sequence of Shewanella amazonensis SB2B.</title>
        <authorList>
            <consortium name="US DOE Joint Genome Institute"/>
            <person name="Copeland A."/>
            <person name="Lucas S."/>
            <person name="Lapidus A."/>
            <person name="Barry K."/>
            <person name="Detter J.C."/>
            <person name="Glavina del Rio T."/>
            <person name="Hammon N."/>
            <person name="Israni S."/>
            <person name="Dalin E."/>
            <person name="Tice H."/>
            <person name="Pitluck S."/>
            <person name="Munk A.C."/>
            <person name="Brettin T."/>
            <person name="Bruce D."/>
            <person name="Han C."/>
            <person name="Tapia R."/>
            <person name="Gilna P."/>
            <person name="Schmutz J."/>
            <person name="Larimer F."/>
            <person name="Land M."/>
            <person name="Hauser L."/>
            <person name="Kyrpides N."/>
            <person name="Mikhailova N."/>
            <person name="Fredrickson J."/>
            <person name="Richardson P."/>
        </authorList>
    </citation>
    <scope>NUCLEOTIDE SEQUENCE [LARGE SCALE GENOMIC DNA]</scope>
    <source>
        <strain evidence="6">ATCC BAA-1098 / SB2B</strain>
    </source>
</reference>
<keyword evidence="4" id="KW-0732">Signal</keyword>
<feature type="repeat" description="TPR" evidence="3">
    <location>
        <begin position="69"/>
        <end position="102"/>
    </location>
</feature>
<dbReference type="PANTHER" id="PTHR44943:SF8">
    <property type="entry name" value="TPR REPEAT-CONTAINING PROTEIN MJ0263"/>
    <property type="match status" value="1"/>
</dbReference>
<dbReference type="PROSITE" id="PS50005">
    <property type="entry name" value="TPR"/>
    <property type="match status" value="1"/>
</dbReference>
<keyword evidence="6" id="KW-1185">Reference proteome</keyword>
<sequence>MDRVSKMWASVALSLMLVACSSTANKPDHNGNPQIMALQSQAEAAYKMAKLDQAESQYLQVLQSVPNYAPAWFRLGNIYTRTGRHDAAIAAYQRCIELEPDNQKAWYNMGLVRLKQSTEILESIERRGDKESPVGRQISALLDALNQLQREPGADTQVGMQ</sequence>
<evidence type="ECO:0000256" key="4">
    <source>
        <dbReference type="SAM" id="SignalP"/>
    </source>
</evidence>
<evidence type="ECO:0000313" key="5">
    <source>
        <dbReference type="EMBL" id="ABL98920.1"/>
    </source>
</evidence>
<evidence type="ECO:0000256" key="2">
    <source>
        <dbReference type="ARBA" id="ARBA00022803"/>
    </source>
</evidence>
<dbReference type="Proteomes" id="UP000009175">
    <property type="component" value="Chromosome"/>
</dbReference>
<dbReference type="EMBL" id="CP000507">
    <property type="protein sequence ID" value="ABL98920.1"/>
    <property type="molecule type" value="Genomic_DNA"/>
</dbReference>
<dbReference type="HOGENOM" id="CLU_128126_0_0_6"/>
<evidence type="ECO:0000313" key="6">
    <source>
        <dbReference type="Proteomes" id="UP000009175"/>
    </source>
</evidence>
<organism evidence="5 6">
    <name type="scientific">Shewanella amazonensis (strain ATCC BAA-1098 / SB2B)</name>
    <dbReference type="NCBI Taxonomy" id="326297"/>
    <lineage>
        <taxon>Bacteria</taxon>
        <taxon>Pseudomonadati</taxon>
        <taxon>Pseudomonadota</taxon>
        <taxon>Gammaproteobacteria</taxon>
        <taxon>Alteromonadales</taxon>
        <taxon>Shewanellaceae</taxon>
        <taxon>Shewanella</taxon>
    </lineage>
</organism>
<dbReference type="eggNOG" id="COG0457">
    <property type="taxonomic scope" value="Bacteria"/>
</dbReference>
<proteinExistence type="predicted"/>
<dbReference type="PROSITE" id="PS51257">
    <property type="entry name" value="PROKAR_LIPOPROTEIN"/>
    <property type="match status" value="1"/>
</dbReference>
<dbReference type="InterPro" id="IPR019734">
    <property type="entry name" value="TPR_rpt"/>
</dbReference>
<dbReference type="RefSeq" id="WP_011758830.1">
    <property type="nucleotide sequence ID" value="NC_008700.1"/>
</dbReference>
<feature type="chain" id="PRO_5002636935" evidence="4">
    <location>
        <begin position="25"/>
        <end position="161"/>
    </location>
</feature>
<dbReference type="Gene3D" id="1.25.40.10">
    <property type="entry name" value="Tetratricopeptide repeat domain"/>
    <property type="match status" value="1"/>
</dbReference>
<gene>
    <name evidence="5" type="ordered locus">Sama_0712</name>
</gene>
<name>A1S3G4_SHEAM</name>
<dbReference type="OrthoDB" id="9807628at2"/>
<dbReference type="PROSITE" id="PS50293">
    <property type="entry name" value="TPR_REGION"/>
    <property type="match status" value="1"/>
</dbReference>
<keyword evidence="2 3" id="KW-0802">TPR repeat</keyword>